<protein>
    <submittedName>
        <fullName evidence="1">Uncharacterized protein</fullName>
    </submittedName>
</protein>
<dbReference type="Proteomes" id="UP001202328">
    <property type="component" value="Unassembled WGS sequence"/>
</dbReference>
<accession>A0AAD4XGA6</accession>
<name>A0AAD4XGA6_9MAGN</name>
<proteinExistence type="predicted"/>
<sequence length="227" mass="26039">MPQLTSLGLCSSLSGLVRPLRHDYLSFPVGIALFGLKIKQASNVIIQVKYIVAIRVTMQTSKPVQKSHDGEERFLKDMQFGSIDWSKLRPPASCHETEEDSLSTTSTIDYDYYYTDEEYPSTTDDEDDERPTDEEVKKVISYLDSQLGLSHRESRNEWPDKDEWVASWKEVPPPSRWTWINVFAYFKKGQGYGGYGVILRNAVAKPIIASAKFSKDGKSFFIKYLWE</sequence>
<comment type="caution">
    <text evidence="1">The sequence shown here is derived from an EMBL/GenBank/DDBJ whole genome shotgun (WGS) entry which is preliminary data.</text>
</comment>
<evidence type="ECO:0000313" key="1">
    <source>
        <dbReference type="EMBL" id="KAI3909792.1"/>
    </source>
</evidence>
<dbReference type="AlphaFoldDB" id="A0AAD4XGA6"/>
<organism evidence="1 2">
    <name type="scientific">Papaver atlanticum</name>
    <dbReference type="NCBI Taxonomy" id="357466"/>
    <lineage>
        <taxon>Eukaryota</taxon>
        <taxon>Viridiplantae</taxon>
        <taxon>Streptophyta</taxon>
        <taxon>Embryophyta</taxon>
        <taxon>Tracheophyta</taxon>
        <taxon>Spermatophyta</taxon>
        <taxon>Magnoliopsida</taxon>
        <taxon>Ranunculales</taxon>
        <taxon>Papaveraceae</taxon>
        <taxon>Papaveroideae</taxon>
        <taxon>Papaver</taxon>
    </lineage>
</organism>
<dbReference type="EMBL" id="JAJJMB010010315">
    <property type="protein sequence ID" value="KAI3909792.1"/>
    <property type="molecule type" value="Genomic_DNA"/>
</dbReference>
<gene>
    <name evidence="1" type="ORF">MKW98_014209</name>
</gene>
<evidence type="ECO:0000313" key="2">
    <source>
        <dbReference type="Proteomes" id="UP001202328"/>
    </source>
</evidence>
<keyword evidence="2" id="KW-1185">Reference proteome</keyword>
<reference evidence="1" key="1">
    <citation type="submission" date="2022-04" db="EMBL/GenBank/DDBJ databases">
        <title>A functionally conserved STORR gene fusion in Papaver species that diverged 16.8 million years ago.</title>
        <authorList>
            <person name="Catania T."/>
        </authorList>
    </citation>
    <scope>NUCLEOTIDE SEQUENCE</scope>
    <source>
        <strain evidence="1">S-188037</strain>
    </source>
</reference>